<dbReference type="PANTHER" id="PTHR11697">
    <property type="entry name" value="GENERAL TRANSCRIPTION FACTOR 2-RELATED ZINC FINGER PROTEIN"/>
    <property type="match status" value="1"/>
</dbReference>
<dbReference type="EnsemblPlants" id="AES67781">
    <property type="protein sequence ID" value="AES67781"/>
    <property type="gene ID" value="MTR_2g099060"/>
</dbReference>
<gene>
    <name evidence="1" type="ordered locus">MTR_2g099060</name>
</gene>
<dbReference type="HOGENOM" id="CLU_991664_0_0_1"/>
<dbReference type="PANTHER" id="PTHR11697:SF230">
    <property type="entry name" value="ZINC FINGER, MYM DOMAIN CONTAINING 1"/>
    <property type="match status" value="1"/>
</dbReference>
<name>G7IHV9_MEDTR</name>
<dbReference type="PaxDb" id="3880-AES67781"/>
<dbReference type="AlphaFoldDB" id="G7IHV9"/>
<keyword evidence="3" id="KW-1185">Reference proteome</keyword>
<protein>
    <submittedName>
        <fullName evidence="1 2">Uncharacterized protein</fullName>
    </submittedName>
</protein>
<sequence length="281" mass="32419">MEVICEMHICIANLNLRDSVSTFNKEKLINLARFFRHNFLLWSLWTRQSIKNYIMDKLLKKRIVYPTMYLLLKLSSQLHVTTATVERSFSTNFVKNELRVCKGDHFFFNDCRVIYMESNIFDSGKNEKYLATHSKYEVTHKEAISSLNHMHGKKDFVISKIDLKKAYRETLTFLNLLIQIDNQENVVVGRCKVGKEVGVASLKDFQYASYTSTNLGPSLAKLDDLPPMIEKGSASPQEEILRPGLKMFMVNRKRRILKSEVGVKVGSIIPTQQLKHNTSFG</sequence>
<dbReference type="EMBL" id="CM001218">
    <property type="protein sequence ID" value="AES67781.1"/>
    <property type="molecule type" value="Genomic_DNA"/>
</dbReference>
<evidence type="ECO:0000313" key="1">
    <source>
        <dbReference type="EMBL" id="AES67781.1"/>
    </source>
</evidence>
<accession>G7IHV9</accession>
<evidence type="ECO:0000313" key="2">
    <source>
        <dbReference type="EnsemblPlants" id="AES67781"/>
    </source>
</evidence>
<organism evidence="1 3">
    <name type="scientific">Medicago truncatula</name>
    <name type="common">Barrel medic</name>
    <name type="synonym">Medicago tribuloides</name>
    <dbReference type="NCBI Taxonomy" id="3880"/>
    <lineage>
        <taxon>Eukaryota</taxon>
        <taxon>Viridiplantae</taxon>
        <taxon>Streptophyta</taxon>
        <taxon>Embryophyta</taxon>
        <taxon>Tracheophyta</taxon>
        <taxon>Spermatophyta</taxon>
        <taxon>Magnoliopsida</taxon>
        <taxon>eudicotyledons</taxon>
        <taxon>Gunneridae</taxon>
        <taxon>Pentapetalae</taxon>
        <taxon>rosids</taxon>
        <taxon>fabids</taxon>
        <taxon>Fabales</taxon>
        <taxon>Fabaceae</taxon>
        <taxon>Papilionoideae</taxon>
        <taxon>50 kb inversion clade</taxon>
        <taxon>NPAAA clade</taxon>
        <taxon>Hologalegina</taxon>
        <taxon>IRL clade</taxon>
        <taxon>Trifolieae</taxon>
        <taxon>Medicago</taxon>
    </lineage>
</organism>
<dbReference type="Proteomes" id="UP000002051">
    <property type="component" value="Chromosome 2"/>
</dbReference>
<proteinExistence type="predicted"/>
<reference evidence="1 3" key="2">
    <citation type="journal article" date="2014" name="BMC Genomics">
        <title>An improved genome release (version Mt4.0) for the model legume Medicago truncatula.</title>
        <authorList>
            <person name="Tang H."/>
            <person name="Krishnakumar V."/>
            <person name="Bidwell S."/>
            <person name="Rosen B."/>
            <person name="Chan A."/>
            <person name="Zhou S."/>
            <person name="Gentzbittel L."/>
            <person name="Childs K.L."/>
            <person name="Yandell M."/>
            <person name="Gundlach H."/>
            <person name="Mayer K.F."/>
            <person name="Schwartz D.C."/>
            <person name="Town C.D."/>
        </authorList>
    </citation>
    <scope>GENOME REANNOTATION</scope>
    <source>
        <strain evidence="2 3">cv. Jemalong A17</strain>
    </source>
</reference>
<dbReference type="InterPro" id="IPR055298">
    <property type="entry name" value="AtLOH3-like"/>
</dbReference>
<reference evidence="1 3" key="1">
    <citation type="journal article" date="2011" name="Nature">
        <title>The Medicago genome provides insight into the evolution of rhizobial symbioses.</title>
        <authorList>
            <person name="Young N.D."/>
            <person name="Debelle F."/>
            <person name="Oldroyd G.E."/>
            <person name="Geurts R."/>
            <person name="Cannon S.B."/>
            <person name="Udvardi M.K."/>
            <person name="Benedito V.A."/>
            <person name="Mayer K.F."/>
            <person name="Gouzy J."/>
            <person name="Schoof H."/>
            <person name="Van de Peer Y."/>
            <person name="Proost S."/>
            <person name="Cook D.R."/>
            <person name="Meyers B.C."/>
            <person name="Spannagl M."/>
            <person name="Cheung F."/>
            <person name="De Mita S."/>
            <person name="Krishnakumar V."/>
            <person name="Gundlach H."/>
            <person name="Zhou S."/>
            <person name="Mudge J."/>
            <person name="Bharti A.K."/>
            <person name="Murray J.D."/>
            <person name="Naoumkina M.A."/>
            <person name="Rosen B."/>
            <person name="Silverstein K.A."/>
            <person name="Tang H."/>
            <person name="Rombauts S."/>
            <person name="Zhao P.X."/>
            <person name="Zhou P."/>
            <person name="Barbe V."/>
            <person name="Bardou P."/>
            <person name="Bechner M."/>
            <person name="Bellec A."/>
            <person name="Berger A."/>
            <person name="Berges H."/>
            <person name="Bidwell S."/>
            <person name="Bisseling T."/>
            <person name="Choisne N."/>
            <person name="Couloux A."/>
            <person name="Denny R."/>
            <person name="Deshpande S."/>
            <person name="Dai X."/>
            <person name="Doyle J.J."/>
            <person name="Dudez A.M."/>
            <person name="Farmer A.D."/>
            <person name="Fouteau S."/>
            <person name="Franken C."/>
            <person name="Gibelin C."/>
            <person name="Gish J."/>
            <person name="Goldstein S."/>
            <person name="Gonzalez A.J."/>
            <person name="Green P.J."/>
            <person name="Hallab A."/>
            <person name="Hartog M."/>
            <person name="Hua A."/>
            <person name="Humphray S.J."/>
            <person name="Jeong D.H."/>
            <person name="Jing Y."/>
            <person name="Jocker A."/>
            <person name="Kenton S.M."/>
            <person name="Kim D.J."/>
            <person name="Klee K."/>
            <person name="Lai H."/>
            <person name="Lang C."/>
            <person name="Lin S."/>
            <person name="Macmil S.L."/>
            <person name="Magdelenat G."/>
            <person name="Matthews L."/>
            <person name="McCorrison J."/>
            <person name="Monaghan E.L."/>
            <person name="Mun J.H."/>
            <person name="Najar F.Z."/>
            <person name="Nicholson C."/>
            <person name="Noirot C."/>
            <person name="O'Bleness M."/>
            <person name="Paule C.R."/>
            <person name="Poulain J."/>
            <person name="Prion F."/>
            <person name="Qin B."/>
            <person name="Qu C."/>
            <person name="Retzel E.F."/>
            <person name="Riddle C."/>
            <person name="Sallet E."/>
            <person name="Samain S."/>
            <person name="Samson N."/>
            <person name="Sanders I."/>
            <person name="Saurat O."/>
            <person name="Scarpelli C."/>
            <person name="Schiex T."/>
            <person name="Segurens B."/>
            <person name="Severin A.J."/>
            <person name="Sherrier D.J."/>
            <person name="Shi R."/>
            <person name="Sims S."/>
            <person name="Singer S.R."/>
            <person name="Sinharoy S."/>
            <person name="Sterck L."/>
            <person name="Viollet A."/>
            <person name="Wang B.B."/>
            <person name="Wang K."/>
            <person name="Wang M."/>
            <person name="Wang X."/>
            <person name="Warfsmann J."/>
            <person name="Weissenbach J."/>
            <person name="White D.D."/>
            <person name="White J.D."/>
            <person name="Wiley G.B."/>
            <person name="Wincker P."/>
            <person name="Xing Y."/>
            <person name="Yang L."/>
            <person name="Yao Z."/>
            <person name="Ying F."/>
            <person name="Zhai J."/>
            <person name="Zhou L."/>
            <person name="Zuber A."/>
            <person name="Denarie J."/>
            <person name="Dixon R.A."/>
            <person name="May G.D."/>
            <person name="Schwartz D.C."/>
            <person name="Rogers J."/>
            <person name="Quetier F."/>
            <person name="Town C.D."/>
            <person name="Roe B.A."/>
        </authorList>
    </citation>
    <scope>NUCLEOTIDE SEQUENCE [LARGE SCALE GENOMIC DNA]</scope>
    <source>
        <strain evidence="1">A17</strain>
        <strain evidence="2 3">cv. Jemalong A17</strain>
    </source>
</reference>
<reference evidence="2" key="3">
    <citation type="submission" date="2015-04" db="UniProtKB">
        <authorList>
            <consortium name="EnsemblPlants"/>
        </authorList>
    </citation>
    <scope>IDENTIFICATION</scope>
    <source>
        <strain evidence="2">cv. Jemalong A17</strain>
    </source>
</reference>
<dbReference type="STRING" id="3880.G7IHV9"/>
<evidence type="ECO:0000313" key="3">
    <source>
        <dbReference type="Proteomes" id="UP000002051"/>
    </source>
</evidence>